<keyword evidence="5" id="KW-1185">Reference proteome</keyword>
<name>A0A9W7HP18_HIBTR</name>
<feature type="compositionally biased region" description="Basic and acidic residues" evidence="1">
    <location>
        <begin position="119"/>
        <end position="129"/>
    </location>
</feature>
<feature type="domain" description="Enhanced disease resistance 4-like N-terminal" evidence="3">
    <location>
        <begin position="8"/>
        <end position="41"/>
    </location>
</feature>
<dbReference type="OrthoDB" id="1930285at2759"/>
<proteinExistence type="predicted"/>
<evidence type="ECO:0000259" key="3">
    <source>
        <dbReference type="Pfam" id="PF22910"/>
    </source>
</evidence>
<feature type="compositionally biased region" description="Acidic residues" evidence="1">
    <location>
        <begin position="258"/>
        <end position="272"/>
    </location>
</feature>
<feature type="region of interest" description="Disordered" evidence="1">
    <location>
        <begin position="68"/>
        <end position="316"/>
    </location>
</feature>
<protein>
    <recommendedName>
        <fullName evidence="6">Zinc-ribbon domain-containing protein</fullName>
    </recommendedName>
</protein>
<dbReference type="AlphaFoldDB" id="A0A9W7HP18"/>
<dbReference type="PANTHER" id="PTHR31105">
    <property type="entry name" value="EXTRA-LARGE G-PROTEIN-LIKE"/>
    <property type="match status" value="1"/>
</dbReference>
<feature type="compositionally biased region" description="Polar residues" evidence="1">
    <location>
        <begin position="883"/>
        <end position="895"/>
    </location>
</feature>
<dbReference type="Proteomes" id="UP001165190">
    <property type="component" value="Unassembled WGS sequence"/>
</dbReference>
<comment type="caution">
    <text evidence="4">The sequence shown here is derived from an EMBL/GenBank/DDBJ whole genome shotgun (WGS) entry which is preliminary data.</text>
</comment>
<feature type="domain" description="Probable zinc-ribbon" evidence="2">
    <location>
        <begin position="757"/>
        <end position="801"/>
    </location>
</feature>
<feature type="region of interest" description="Disordered" evidence="1">
    <location>
        <begin position="518"/>
        <end position="580"/>
    </location>
</feature>
<dbReference type="InterPro" id="IPR040244">
    <property type="entry name" value="EDR4-like"/>
</dbReference>
<dbReference type="Pfam" id="PF22910">
    <property type="entry name" value="EDR4-like_1st"/>
    <property type="match status" value="1"/>
</dbReference>
<feature type="compositionally biased region" description="Polar residues" evidence="1">
    <location>
        <begin position="147"/>
        <end position="158"/>
    </location>
</feature>
<dbReference type="PANTHER" id="PTHR31105:SF38">
    <property type="entry name" value="PROTEIN ENHANCED DISEASE RESISTANCE 4"/>
    <property type="match status" value="1"/>
</dbReference>
<reference evidence="4" key="1">
    <citation type="submission" date="2023-05" db="EMBL/GenBank/DDBJ databases">
        <title>Genome and transcriptome analyses reveal genes involved in the formation of fine ridges on petal epidermal cells in Hibiscus trionum.</title>
        <authorList>
            <person name="Koshimizu S."/>
            <person name="Masuda S."/>
            <person name="Ishii T."/>
            <person name="Shirasu K."/>
            <person name="Hoshino A."/>
            <person name="Arita M."/>
        </authorList>
    </citation>
    <scope>NUCLEOTIDE SEQUENCE</scope>
    <source>
        <strain evidence="4">Hamamatsu line</strain>
    </source>
</reference>
<feature type="compositionally biased region" description="Basic and acidic residues" evidence="1">
    <location>
        <begin position="550"/>
        <end position="567"/>
    </location>
</feature>
<evidence type="ECO:0000313" key="5">
    <source>
        <dbReference type="Proteomes" id="UP001165190"/>
    </source>
</evidence>
<feature type="compositionally biased region" description="Basic and acidic residues" evidence="1">
    <location>
        <begin position="273"/>
        <end position="284"/>
    </location>
</feature>
<feature type="compositionally biased region" description="Polar residues" evidence="1">
    <location>
        <begin position="87"/>
        <end position="105"/>
    </location>
</feature>
<sequence length="963" mass="107166">MATATAPKVRLVRCPKCLLVLPEVADFPVYKCGGCDTILVAKNKKAIAKGTSVLQETGAAVTKPVRVLERGESSGSALQEPLPLPSASRSSHESGGNQDISTGSCSEEHGEDLSVEGQHNGRYEKDRNASRYGNGDGESDRDMLDESGSNEGKQNGTGLLQAESLGRYEKDQNKSGESDDESDRGMLDESRSNEGQQNGTGLLQTESLEQYEKDRNTSGYSDGDDDGERDCDMLDVSRSNEGKQNGTELLQRESLDRYEEDQNTFGDSDGDGESDHGMLDESRSNEGQQNGTGLLQTESFEHCDVQQPGVPAEGSLSTELRHGNVELMLEISTDSHSDEHGENLSVEGQHNGCYEKDKNTSRDSDCDGESDCDMLDENRSNEEPMWAAETNIEAEANGMTSQLEGVNSELETSNKIDSNPGGSWIGERCGVTSARSTDTFQTVDFFSLCSEFSGPPECLSKSTTVRSSHAYDGSISSYDGIDDHFSDQQLHSFENSYKPANKKHYEMEKYGKWHRDEPLEPVMHHRPPRSWPRPERDQYPSQVPLSQRTPLRDYESAGPSRESRDEFPFDSPFRPFEKAKHSEEEKMKLLRMVYELQDQLSRTNVSASSDVPWKEKHYNNHREPLEDENFYPAYYGERDFNRRSRLSRVPFSGGAINNRHGIDNTCLCCHPQAWNHPEQFPPPMFPHNRGFCRVGPGHSCYNSYSSLPCSPQRYMESDFSNRVHETQSDDQRYADHELKRYLREKHHSARRHIRPTAGGAPFITCYHCIRPLQLPADFLLFRRRFHQLRCGACSKVLKFSLLKGTHIVPYELVAAEPPPSEVEDCNDAIDARISGSASSSHGHMQADPLSYSDDYGHSFDISCSTDGNPVSHAKFHHLQGSNADVQNMSSSSSKPMETFDSARQSRSKKVSSGTEGSPPRTGGSTLHRLMGYSSLSQVLRGRRPSISSTSSSHFGKDNSGSNS</sequence>
<dbReference type="GO" id="GO:1900150">
    <property type="term" value="P:regulation of defense response to fungus"/>
    <property type="evidence" value="ECO:0007669"/>
    <property type="project" value="InterPro"/>
</dbReference>
<dbReference type="InterPro" id="IPR021480">
    <property type="entry name" value="Zinc_ribbon_12"/>
</dbReference>
<accession>A0A9W7HP18</accession>
<feature type="compositionally biased region" description="Polar residues" evidence="1">
    <location>
        <begin position="539"/>
        <end position="549"/>
    </location>
</feature>
<feature type="region of interest" description="Disordered" evidence="1">
    <location>
        <begin position="883"/>
        <end position="963"/>
    </location>
</feature>
<feature type="compositionally biased region" description="Polar residues" evidence="1">
    <location>
        <begin position="237"/>
        <end position="248"/>
    </location>
</feature>
<dbReference type="EMBL" id="BSYR01000017">
    <property type="protein sequence ID" value="GMI80258.1"/>
    <property type="molecule type" value="Genomic_DNA"/>
</dbReference>
<feature type="compositionally biased region" description="Polar residues" evidence="1">
    <location>
        <begin position="285"/>
        <end position="298"/>
    </location>
</feature>
<dbReference type="InterPro" id="IPR055126">
    <property type="entry name" value="EDR4-like_N"/>
</dbReference>
<gene>
    <name evidence="4" type="ORF">HRI_001695100</name>
</gene>
<evidence type="ECO:0008006" key="6">
    <source>
        <dbReference type="Google" id="ProtNLM"/>
    </source>
</evidence>
<evidence type="ECO:0000256" key="1">
    <source>
        <dbReference type="SAM" id="MobiDB-lite"/>
    </source>
</evidence>
<feature type="compositionally biased region" description="Polar residues" evidence="1">
    <location>
        <begin position="193"/>
        <end position="208"/>
    </location>
</feature>
<feature type="compositionally biased region" description="Basic and acidic residues" evidence="1">
    <location>
        <begin position="353"/>
        <end position="365"/>
    </location>
</feature>
<organism evidence="4 5">
    <name type="scientific">Hibiscus trionum</name>
    <name type="common">Flower of an hour</name>
    <dbReference type="NCBI Taxonomy" id="183268"/>
    <lineage>
        <taxon>Eukaryota</taxon>
        <taxon>Viridiplantae</taxon>
        <taxon>Streptophyta</taxon>
        <taxon>Embryophyta</taxon>
        <taxon>Tracheophyta</taxon>
        <taxon>Spermatophyta</taxon>
        <taxon>Magnoliopsida</taxon>
        <taxon>eudicotyledons</taxon>
        <taxon>Gunneridae</taxon>
        <taxon>Pentapetalae</taxon>
        <taxon>rosids</taxon>
        <taxon>malvids</taxon>
        <taxon>Malvales</taxon>
        <taxon>Malvaceae</taxon>
        <taxon>Malvoideae</taxon>
        <taxon>Hibiscus</taxon>
    </lineage>
</organism>
<feature type="compositionally biased region" description="Basic and acidic residues" evidence="1">
    <location>
        <begin position="166"/>
        <end position="192"/>
    </location>
</feature>
<evidence type="ECO:0000259" key="2">
    <source>
        <dbReference type="Pfam" id="PF11331"/>
    </source>
</evidence>
<evidence type="ECO:0000313" key="4">
    <source>
        <dbReference type="EMBL" id="GMI80258.1"/>
    </source>
</evidence>
<dbReference type="Pfam" id="PF11331">
    <property type="entry name" value="Zn_ribbon_12"/>
    <property type="match status" value="1"/>
</dbReference>
<feature type="region of interest" description="Disordered" evidence="1">
    <location>
        <begin position="335"/>
        <end position="370"/>
    </location>
</feature>